<evidence type="ECO:0000313" key="19">
    <source>
        <dbReference type="Proteomes" id="UP001139104"/>
    </source>
</evidence>
<dbReference type="EMBL" id="JAIVFP010000001">
    <property type="protein sequence ID" value="MCI4683866.1"/>
    <property type="molecule type" value="Genomic_DNA"/>
</dbReference>
<dbReference type="Proteomes" id="UP001139104">
    <property type="component" value="Unassembled WGS sequence"/>
</dbReference>
<reference evidence="18" key="1">
    <citation type="journal article" date="2022" name="ISME J.">
        <title>Identification of active gaseous-alkane degraders at natural gas seeps.</title>
        <authorList>
            <person name="Farhan Ul Haque M."/>
            <person name="Hernandez M."/>
            <person name="Crombie A.T."/>
            <person name="Murrell J.C."/>
        </authorList>
    </citation>
    <scope>NUCLEOTIDE SEQUENCE</scope>
    <source>
        <strain evidence="18">PC2</strain>
    </source>
</reference>
<evidence type="ECO:0000256" key="1">
    <source>
        <dbReference type="ARBA" id="ARBA00004141"/>
    </source>
</evidence>
<keyword evidence="8 16" id="KW-0808">Transferase</keyword>
<dbReference type="InterPro" id="IPR043130">
    <property type="entry name" value="CDP-OH_PTrfase_TM_dom"/>
</dbReference>
<dbReference type="PROSITE" id="PS00379">
    <property type="entry name" value="CDP_ALCOHOL_P_TRANSF"/>
    <property type="match status" value="1"/>
</dbReference>
<evidence type="ECO:0000256" key="2">
    <source>
        <dbReference type="ARBA" id="ARBA00005042"/>
    </source>
</evidence>
<evidence type="ECO:0000256" key="13">
    <source>
        <dbReference type="ARBA" id="ARBA00023209"/>
    </source>
</evidence>
<feature type="transmembrane region" description="Helical" evidence="17">
    <location>
        <begin position="126"/>
        <end position="146"/>
    </location>
</feature>
<evidence type="ECO:0000256" key="12">
    <source>
        <dbReference type="ARBA" id="ARBA00023136"/>
    </source>
</evidence>
<evidence type="ECO:0000256" key="10">
    <source>
        <dbReference type="ARBA" id="ARBA00022989"/>
    </source>
</evidence>
<dbReference type="InterPro" id="IPR004570">
    <property type="entry name" value="Phosphatidylglycerol_P_synth"/>
</dbReference>
<gene>
    <name evidence="18" type="ORF">K2U94_14010</name>
</gene>
<name>A0ABS9Z9Z1_9HYPH</name>
<keyword evidence="11" id="KW-0443">Lipid metabolism</keyword>
<evidence type="ECO:0000256" key="11">
    <source>
        <dbReference type="ARBA" id="ARBA00023098"/>
    </source>
</evidence>
<evidence type="ECO:0000256" key="16">
    <source>
        <dbReference type="RuleBase" id="RU003750"/>
    </source>
</evidence>
<dbReference type="InterPro" id="IPR000462">
    <property type="entry name" value="CDP-OH_P_trans"/>
</dbReference>
<evidence type="ECO:0000256" key="3">
    <source>
        <dbReference type="ARBA" id="ARBA00005189"/>
    </source>
</evidence>
<feature type="transmembrane region" description="Helical" evidence="17">
    <location>
        <begin position="92"/>
        <end position="114"/>
    </location>
</feature>
<accession>A0ABS9Z9Z1</accession>
<feature type="transmembrane region" description="Helical" evidence="17">
    <location>
        <begin position="152"/>
        <end position="173"/>
    </location>
</feature>
<dbReference type="RefSeq" id="WP_243067789.1">
    <property type="nucleotide sequence ID" value="NZ_JAIVFK010000006.1"/>
</dbReference>
<dbReference type="Pfam" id="PF01066">
    <property type="entry name" value="CDP-OH_P_transf"/>
    <property type="match status" value="1"/>
</dbReference>
<evidence type="ECO:0000256" key="9">
    <source>
        <dbReference type="ARBA" id="ARBA00022692"/>
    </source>
</evidence>
<evidence type="ECO:0000313" key="18">
    <source>
        <dbReference type="EMBL" id="MCI4683866.1"/>
    </source>
</evidence>
<evidence type="ECO:0000256" key="7">
    <source>
        <dbReference type="ARBA" id="ARBA00022516"/>
    </source>
</evidence>
<comment type="similarity">
    <text evidence="4 16">Belongs to the CDP-alcohol phosphatidyltransferase class-I family.</text>
</comment>
<keyword evidence="7" id="KW-0444">Lipid biosynthesis</keyword>
<comment type="pathway">
    <text evidence="3">Lipid metabolism.</text>
</comment>
<keyword evidence="14" id="KW-1208">Phospholipid metabolism</keyword>
<protein>
    <recommendedName>
        <fullName evidence="6">CDP-diacylglycerol--glycerol-3-phosphate 3-phosphatidyltransferase</fullName>
        <ecNumber evidence="5">2.7.8.5</ecNumber>
    </recommendedName>
</protein>
<evidence type="ECO:0000256" key="17">
    <source>
        <dbReference type="SAM" id="Phobius"/>
    </source>
</evidence>
<keyword evidence="13" id="KW-0594">Phospholipid biosynthesis</keyword>
<dbReference type="Gene3D" id="1.20.120.1760">
    <property type="match status" value="1"/>
</dbReference>
<dbReference type="PIRSF" id="PIRSF000847">
    <property type="entry name" value="Phos_ph_gly_syn"/>
    <property type="match status" value="1"/>
</dbReference>
<dbReference type="InterPro" id="IPR050324">
    <property type="entry name" value="CDP-alcohol_PTase-I"/>
</dbReference>
<proteinExistence type="inferred from homology"/>
<keyword evidence="9 17" id="KW-0812">Transmembrane</keyword>
<evidence type="ECO:0000256" key="8">
    <source>
        <dbReference type="ARBA" id="ARBA00022679"/>
    </source>
</evidence>
<evidence type="ECO:0000256" key="14">
    <source>
        <dbReference type="ARBA" id="ARBA00023264"/>
    </source>
</evidence>
<evidence type="ECO:0000256" key="4">
    <source>
        <dbReference type="ARBA" id="ARBA00010441"/>
    </source>
</evidence>
<comment type="subcellular location">
    <subcellularLocation>
        <location evidence="1">Membrane</location>
        <topology evidence="1">Multi-pass membrane protein</topology>
    </subcellularLocation>
</comment>
<comment type="catalytic activity">
    <reaction evidence="15">
        <text>a CDP-1,2-diacyl-sn-glycerol + sn-glycerol 3-phosphate = a 1,2-diacyl-sn-glycero-3-phospho-(1'-sn-glycero-3'-phosphate) + CMP + H(+)</text>
        <dbReference type="Rhea" id="RHEA:12593"/>
        <dbReference type="ChEBI" id="CHEBI:15378"/>
        <dbReference type="ChEBI" id="CHEBI:57597"/>
        <dbReference type="ChEBI" id="CHEBI:58332"/>
        <dbReference type="ChEBI" id="CHEBI:60110"/>
        <dbReference type="ChEBI" id="CHEBI:60377"/>
        <dbReference type="EC" id="2.7.8.5"/>
    </reaction>
</comment>
<organism evidence="18 19">
    <name type="scientific">Candidatus Rhodoblastus alkanivorans</name>
    <dbReference type="NCBI Taxonomy" id="2954117"/>
    <lineage>
        <taxon>Bacteria</taxon>
        <taxon>Pseudomonadati</taxon>
        <taxon>Pseudomonadota</taxon>
        <taxon>Alphaproteobacteria</taxon>
        <taxon>Hyphomicrobiales</taxon>
        <taxon>Rhodoblastaceae</taxon>
        <taxon>Rhodoblastus</taxon>
    </lineage>
</organism>
<evidence type="ECO:0000256" key="15">
    <source>
        <dbReference type="ARBA" id="ARBA00048586"/>
    </source>
</evidence>
<sequence>MNRTWFAFLPNLISLGRLILVPVSVDMIASRRWTEALIIFVVAGASDAVDGWVARRFDLRSELGAYLDAIADKALLICDYVALAIVGQLPMALALLVVSRDVMIIGAVILAWLLDRPMKIKPLWISKANTFGQIGLVAAVLAALAFNWPLGLWATAGQWAVAALTLASLAAYFRRWVTHMSA</sequence>
<comment type="pathway">
    <text evidence="2">Phospholipid metabolism; phosphatidylglycerol biosynthesis; phosphatidylglycerol from CDP-diacylglycerol: step 1/2.</text>
</comment>
<comment type="caution">
    <text evidence="18">The sequence shown here is derived from an EMBL/GenBank/DDBJ whole genome shotgun (WGS) entry which is preliminary data.</text>
</comment>
<dbReference type="PANTHER" id="PTHR14269:SF62">
    <property type="entry name" value="CDP-DIACYLGLYCEROL--GLYCEROL-3-PHOSPHATE 3-PHOSPHATIDYLTRANSFERASE 1, CHLOROPLASTIC"/>
    <property type="match status" value="1"/>
</dbReference>
<dbReference type="EC" id="2.7.8.5" evidence="5"/>
<evidence type="ECO:0000256" key="5">
    <source>
        <dbReference type="ARBA" id="ARBA00013170"/>
    </source>
</evidence>
<dbReference type="PANTHER" id="PTHR14269">
    <property type="entry name" value="CDP-DIACYLGLYCEROL--GLYCEROL-3-PHOSPHATE 3-PHOSPHATIDYLTRANSFERASE-RELATED"/>
    <property type="match status" value="1"/>
</dbReference>
<evidence type="ECO:0000256" key="6">
    <source>
        <dbReference type="ARBA" id="ARBA00014944"/>
    </source>
</evidence>
<keyword evidence="12 17" id="KW-0472">Membrane</keyword>
<keyword evidence="10 17" id="KW-1133">Transmembrane helix</keyword>
<dbReference type="InterPro" id="IPR048254">
    <property type="entry name" value="CDP_ALCOHOL_P_TRANSF_CS"/>
</dbReference>
<keyword evidence="19" id="KW-1185">Reference proteome</keyword>